<accession>A0ABR6WR69</accession>
<keyword evidence="4" id="KW-1185">Reference proteome</keyword>
<reference evidence="3 4" key="1">
    <citation type="journal article" date="2020" name="mSystems">
        <title>Defining Genomic and Predicted Metabolic Features of the Acetobacterium Genus.</title>
        <authorList>
            <person name="Ross D.E."/>
            <person name="Marshall C.W."/>
            <person name="Gulliver D."/>
            <person name="May H.D."/>
            <person name="Norman R.S."/>
        </authorList>
    </citation>
    <scope>NUCLEOTIDE SEQUENCE [LARGE SCALE GENOMIC DNA]</scope>
    <source>
        <strain evidence="3 4">DSM 8238</strain>
    </source>
</reference>
<feature type="transmembrane region" description="Helical" evidence="1">
    <location>
        <begin position="88"/>
        <end position="107"/>
    </location>
</feature>
<feature type="domain" description="Zinc-ribbon" evidence="2">
    <location>
        <begin position="2"/>
        <end position="23"/>
    </location>
</feature>
<protein>
    <submittedName>
        <fullName evidence="3">Zinc-ribbon domain-containing protein</fullName>
    </submittedName>
</protein>
<feature type="transmembrane region" description="Helical" evidence="1">
    <location>
        <begin position="60"/>
        <end position="82"/>
    </location>
</feature>
<comment type="caution">
    <text evidence="3">The sequence shown here is derived from an EMBL/GenBank/DDBJ whole genome shotgun (WGS) entry which is preliminary data.</text>
</comment>
<dbReference type="RefSeq" id="WP_186840929.1">
    <property type="nucleotide sequence ID" value="NZ_WJBC01000001.1"/>
</dbReference>
<evidence type="ECO:0000313" key="4">
    <source>
        <dbReference type="Proteomes" id="UP000603234"/>
    </source>
</evidence>
<evidence type="ECO:0000259" key="2">
    <source>
        <dbReference type="Pfam" id="PF13240"/>
    </source>
</evidence>
<sequence length="221" mass="24884">MFCKKCGAPIKDDAEFCTKCGTPADKGATPSDHASGLVGWSTRWEDPEIIAASKKNNMTVIGFTWALALILPIGFLVAGLFIDSLKLADAMIIGFSLAAVLLCINLIHLKIRKNQTWEGVVTEKYVREKPADDESENEDIDTEYVLVVQKTNGKIHHVIYLNRREMYDYFAIGDRIRYHQGLGTYEKYDKSGDRIIYCNVCSAENPITNDRCVRCNRPLLK</sequence>
<name>A0ABR6WR69_9FIRM</name>
<keyword evidence="1" id="KW-0812">Transmembrane</keyword>
<dbReference type="Proteomes" id="UP000603234">
    <property type="component" value="Unassembled WGS sequence"/>
</dbReference>
<proteinExistence type="predicted"/>
<evidence type="ECO:0000256" key="1">
    <source>
        <dbReference type="SAM" id="Phobius"/>
    </source>
</evidence>
<evidence type="ECO:0000313" key="3">
    <source>
        <dbReference type="EMBL" id="MBC3803010.1"/>
    </source>
</evidence>
<keyword evidence="1" id="KW-1133">Transmembrane helix</keyword>
<dbReference type="EMBL" id="WJBC01000001">
    <property type="protein sequence ID" value="MBC3803010.1"/>
    <property type="molecule type" value="Genomic_DNA"/>
</dbReference>
<dbReference type="Pfam" id="PF13240">
    <property type="entry name" value="Zn_Ribbon_1"/>
    <property type="match status" value="1"/>
</dbReference>
<organism evidence="3 4">
    <name type="scientific">Acetobacterium fimetarium</name>
    <dbReference type="NCBI Taxonomy" id="52691"/>
    <lineage>
        <taxon>Bacteria</taxon>
        <taxon>Bacillati</taxon>
        <taxon>Bacillota</taxon>
        <taxon>Clostridia</taxon>
        <taxon>Eubacteriales</taxon>
        <taxon>Eubacteriaceae</taxon>
        <taxon>Acetobacterium</taxon>
    </lineage>
</organism>
<keyword evidence="1" id="KW-0472">Membrane</keyword>
<gene>
    <name evidence="3" type="ORF">GH808_00945</name>
</gene>
<dbReference type="InterPro" id="IPR026870">
    <property type="entry name" value="Zinc_ribbon_dom"/>
</dbReference>